<gene>
    <name evidence="1" type="ORF">F8154_07345</name>
</gene>
<accession>A0A6I0EZ61</accession>
<comment type="caution">
    <text evidence="1">The sequence shown here is derived from an EMBL/GenBank/DDBJ whole genome shotgun (WGS) entry which is preliminary data.</text>
</comment>
<dbReference type="InterPro" id="IPR038128">
    <property type="entry name" value="Gamma_PGA_hydro_sf"/>
</dbReference>
<name>A0A6I0EZ61_9FIRM</name>
<dbReference type="AlphaFoldDB" id="A0A6I0EZ61"/>
<evidence type="ECO:0008006" key="3">
    <source>
        <dbReference type="Google" id="ProtNLM"/>
    </source>
</evidence>
<reference evidence="1 2" key="1">
    <citation type="submission" date="2019-10" db="EMBL/GenBank/DDBJ databases">
        <title>Alkaliphilus serpentinus sp. nov. and Alkaliphilus pronyensis sp. nov., two novel anaerobic alkaliphilic species isolated from the serpentinized-hosted hydrothermal field of the Prony Bay (New Caledonia).</title>
        <authorList>
            <person name="Postec A."/>
        </authorList>
    </citation>
    <scope>NUCLEOTIDE SEQUENCE [LARGE SCALE GENOMIC DNA]</scope>
    <source>
        <strain evidence="1 2">LacV</strain>
    </source>
</reference>
<dbReference type="EMBL" id="WBZC01000023">
    <property type="protein sequence ID" value="KAB3535248.1"/>
    <property type="molecule type" value="Genomic_DNA"/>
</dbReference>
<dbReference type="InterPro" id="IPR008585">
    <property type="entry name" value="Gamma_PGA_hydro"/>
</dbReference>
<dbReference type="Pfam" id="PF05908">
    <property type="entry name" value="Gamma_PGA_hydro"/>
    <property type="match status" value="1"/>
</dbReference>
<proteinExistence type="predicted"/>
<dbReference type="Gene3D" id="3.40.630.100">
    <property type="entry name" value="Poly-gamma-glutamate hydrolase, zinc-binding motif"/>
    <property type="match status" value="1"/>
</dbReference>
<evidence type="ECO:0000313" key="1">
    <source>
        <dbReference type="EMBL" id="KAB3535248.1"/>
    </source>
</evidence>
<organism evidence="1 2">
    <name type="scientific">Alkaliphilus pronyensis</name>
    <dbReference type="NCBI Taxonomy" id="1482732"/>
    <lineage>
        <taxon>Bacteria</taxon>
        <taxon>Bacillati</taxon>
        <taxon>Bacillota</taxon>
        <taxon>Clostridia</taxon>
        <taxon>Peptostreptococcales</taxon>
        <taxon>Natronincolaceae</taxon>
        <taxon>Alkaliphilus</taxon>
    </lineage>
</organism>
<evidence type="ECO:0000313" key="2">
    <source>
        <dbReference type="Proteomes" id="UP000432715"/>
    </source>
</evidence>
<dbReference type="Proteomes" id="UP000432715">
    <property type="component" value="Unassembled WGS sequence"/>
</dbReference>
<sequence>MTLKRVWSFLSPRRLIVFSCLIILMFAQSTATAFGDVYSNFKELSSNTVDDTDYEIKTTVTDSDVIVIAIHGGKIEKGTTELASALSFHNNYNYYSFIGKKTKDNSTLHVTSVKFDEPTALKMVSKSKTTLSIHGCSGLEEFTYIGGLDSELASKIKESLIKYDFTVLDTPKRLAGESPKNIVNKNISSKGVQLEISRGLRTQFLSSDSDKLKNYVLAISEAVNSTKVEVPLKSNTESGLFIENSKLLAPFLVFTEYLGLKDVIKRLKTTFQ</sequence>
<dbReference type="OrthoDB" id="7721587at2"/>
<keyword evidence="2" id="KW-1185">Reference proteome</keyword>
<protein>
    <recommendedName>
        <fullName evidence="3">Replication protein</fullName>
    </recommendedName>
</protein>